<feature type="signal peptide" evidence="1">
    <location>
        <begin position="1"/>
        <end position="19"/>
    </location>
</feature>
<protein>
    <submittedName>
        <fullName evidence="3">YceI family protein</fullName>
    </submittedName>
</protein>
<dbReference type="InterPro" id="IPR036761">
    <property type="entry name" value="TTHA0802/YceI-like_sf"/>
</dbReference>
<evidence type="ECO:0000313" key="3">
    <source>
        <dbReference type="EMBL" id="XCH24245.1"/>
    </source>
</evidence>
<dbReference type="AlphaFoldDB" id="A0AAU8FJN3"/>
<dbReference type="SMART" id="SM00867">
    <property type="entry name" value="YceI"/>
    <property type="match status" value="1"/>
</dbReference>
<dbReference type="SUPFAM" id="SSF101874">
    <property type="entry name" value="YceI-like"/>
    <property type="match status" value="1"/>
</dbReference>
<sequence length="176" mass="19127">MGKYLTAISLLIVSACALAMASGWRIADGCVIRFDGKYAHGTFTGLTGQIRFDPEHPEEAHFDVSLDVASIDTGIALKNKHAKSDKWFDVEKYPRINFLSKSISRTDTGFVVCGELELKGIKKNLAIPFAFTSAGKQYVFCGKFKVNRGDFGIGKVNGKESDSTAVEVSVPVLALE</sequence>
<reference evidence="3" key="1">
    <citation type="submission" date="2024-06" db="EMBL/GenBank/DDBJ databases">
        <title>Sequencing and assembly of the genome of Dyadobacter sp. strain 676, a symbiont of Cyamopsis tetragonoloba.</title>
        <authorList>
            <person name="Guro P."/>
            <person name="Sazanova A."/>
            <person name="Kuznetsova I."/>
            <person name="Belimov A."/>
            <person name="Safronova V."/>
        </authorList>
    </citation>
    <scope>NUCLEOTIDE SEQUENCE</scope>
    <source>
        <strain evidence="3">676</strain>
    </source>
</reference>
<dbReference type="Pfam" id="PF04264">
    <property type="entry name" value="YceI"/>
    <property type="match status" value="1"/>
</dbReference>
<dbReference type="EMBL" id="CP159289">
    <property type="protein sequence ID" value="XCH24245.1"/>
    <property type="molecule type" value="Genomic_DNA"/>
</dbReference>
<keyword evidence="1" id="KW-0732">Signal</keyword>
<accession>A0AAU8FJN3</accession>
<dbReference type="PROSITE" id="PS51257">
    <property type="entry name" value="PROKAR_LIPOPROTEIN"/>
    <property type="match status" value="1"/>
</dbReference>
<evidence type="ECO:0000259" key="2">
    <source>
        <dbReference type="SMART" id="SM00867"/>
    </source>
</evidence>
<gene>
    <name evidence="3" type="ORF">ABV298_28720</name>
</gene>
<feature type="chain" id="PRO_5043605410" evidence="1">
    <location>
        <begin position="20"/>
        <end position="176"/>
    </location>
</feature>
<evidence type="ECO:0000256" key="1">
    <source>
        <dbReference type="SAM" id="SignalP"/>
    </source>
</evidence>
<feature type="domain" description="Lipid/polyisoprenoid-binding YceI-like" evidence="2">
    <location>
        <begin position="23"/>
        <end position="173"/>
    </location>
</feature>
<dbReference type="PANTHER" id="PTHR34406">
    <property type="entry name" value="PROTEIN YCEI"/>
    <property type="match status" value="1"/>
</dbReference>
<name>A0AAU8FJN3_9BACT</name>
<dbReference type="PANTHER" id="PTHR34406:SF1">
    <property type="entry name" value="PROTEIN YCEI"/>
    <property type="match status" value="1"/>
</dbReference>
<dbReference type="Gene3D" id="2.40.128.110">
    <property type="entry name" value="Lipid/polyisoprenoid-binding, YceI-like"/>
    <property type="match status" value="1"/>
</dbReference>
<dbReference type="RefSeq" id="WP_353719566.1">
    <property type="nucleotide sequence ID" value="NZ_CP159289.1"/>
</dbReference>
<proteinExistence type="predicted"/>
<dbReference type="InterPro" id="IPR007372">
    <property type="entry name" value="Lipid/polyisoprenoid-bd_YceI"/>
</dbReference>
<organism evidence="3">
    <name type="scientific">Dyadobacter sp. 676</name>
    <dbReference type="NCBI Taxonomy" id="3088362"/>
    <lineage>
        <taxon>Bacteria</taxon>
        <taxon>Pseudomonadati</taxon>
        <taxon>Bacteroidota</taxon>
        <taxon>Cytophagia</taxon>
        <taxon>Cytophagales</taxon>
        <taxon>Spirosomataceae</taxon>
        <taxon>Dyadobacter</taxon>
    </lineage>
</organism>